<evidence type="ECO:0000313" key="3">
    <source>
        <dbReference type="Proteomes" id="UP000244855"/>
    </source>
</evidence>
<keyword evidence="3" id="KW-1185">Reference proteome</keyword>
<evidence type="ECO:0000256" key="1">
    <source>
        <dbReference type="SAM" id="MobiDB-lite"/>
    </source>
</evidence>
<evidence type="ECO:0000313" key="2">
    <source>
        <dbReference type="EMBL" id="PVH96493.1"/>
    </source>
</evidence>
<dbReference type="AlphaFoldDB" id="A0A2V1DFX0"/>
<organism evidence="2 3">
    <name type="scientific">Periconia macrospinosa</name>
    <dbReference type="NCBI Taxonomy" id="97972"/>
    <lineage>
        <taxon>Eukaryota</taxon>
        <taxon>Fungi</taxon>
        <taxon>Dikarya</taxon>
        <taxon>Ascomycota</taxon>
        <taxon>Pezizomycotina</taxon>
        <taxon>Dothideomycetes</taxon>
        <taxon>Pleosporomycetidae</taxon>
        <taxon>Pleosporales</taxon>
        <taxon>Massarineae</taxon>
        <taxon>Periconiaceae</taxon>
        <taxon>Periconia</taxon>
    </lineage>
</organism>
<name>A0A2V1DFX0_9PLEO</name>
<feature type="compositionally biased region" description="Acidic residues" evidence="1">
    <location>
        <begin position="43"/>
        <end position="79"/>
    </location>
</feature>
<dbReference type="Proteomes" id="UP000244855">
    <property type="component" value="Unassembled WGS sequence"/>
</dbReference>
<dbReference type="EMBL" id="KZ805463">
    <property type="protein sequence ID" value="PVH96493.1"/>
    <property type="molecule type" value="Genomic_DNA"/>
</dbReference>
<protein>
    <submittedName>
        <fullName evidence="2">Uncharacterized protein</fullName>
    </submittedName>
</protein>
<accession>A0A2V1DFX0</accession>
<gene>
    <name evidence="2" type="ORF">DM02DRAFT_659174</name>
</gene>
<sequence length="150" mass="16248">MPNFPGTMSNPIIILDSDGEDNTPPPSPRDGRSSATMTNGEVVENDEDVTLVGDPEDVTLVDAEDAAVEDDSEDIDDQSEPTPGAFLVSVRPEGTYLICGTRTYLVYVRPEGEYPVRGPLGNYMSFHHNHDDTDEEMIVDAESDQGAEAS</sequence>
<feature type="compositionally biased region" description="Polar residues" evidence="1">
    <location>
        <begin position="1"/>
        <end position="10"/>
    </location>
</feature>
<proteinExistence type="predicted"/>
<feature type="region of interest" description="Disordered" evidence="1">
    <location>
        <begin position="1"/>
        <end position="86"/>
    </location>
</feature>
<reference evidence="2 3" key="1">
    <citation type="journal article" date="2018" name="Sci. Rep.">
        <title>Comparative genomics provides insights into the lifestyle and reveals functional heterogeneity of dark septate endophytic fungi.</title>
        <authorList>
            <person name="Knapp D.G."/>
            <person name="Nemeth J.B."/>
            <person name="Barry K."/>
            <person name="Hainaut M."/>
            <person name="Henrissat B."/>
            <person name="Johnson J."/>
            <person name="Kuo A."/>
            <person name="Lim J.H.P."/>
            <person name="Lipzen A."/>
            <person name="Nolan M."/>
            <person name="Ohm R.A."/>
            <person name="Tamas L."/>
            <person name="Grigoriev I.V."/>
            <person name="Spatafora J.W."/>
            <person name="Nagy L.G."/>
            <person name="Kovacs G.M."/>
        </authorList>
    </citation>
    <scope>NUCLEOTIDE SEQUENCE [LARGE SCALE GENOMIC DNA]</scope>
    <source>
        <strain evidence="2 3">DSE2036</strain>
    </source>
</reference>